<dbReference type="InterPro" id="IPR029044">
    <property type="entry name" value="Nucleotide-diphossugar_trans"/>
</dbReference>
<dbReference type="OrthoDB" id="15372at2157"/>
<evidence type="ECO:0000259" key="1">
    <source>
        <dbReference type="Pfam" id="PF00483"/>
    </source>
</evidence>
<dbReference type="Gene3D" id="3.90.550.10">
    <property type="entry name" value="Spore Coat Polysaccharide Biosynthesis Protein SpsA, Chain A"/>
    <property type="match status" value="1"/>
</dbReference>
<gene>
    <name evidence="2" type="ORF">BG20_I0702</name>
</gene>
<dbReference type="SUPFAM" id="SSF53448">
    <property type="entry name" value="Nucleotide-diphospho-sugar transferases"/>
    <property type="match status" value="1"/>
</dbReference>
<evidence type="ECO:0000313" key="2">
    <source>
        <dbReference type="EMBL" id="EPA05432.1"/>
    </source>
</evidence>
<dbReference type="PANTHER" id="PTHR22572">
    <property type="entry name" value="SUGAR-1-PHOSPHATE GUANYL TRANSFERASE"/>
    <property type="match status" value="1"/>
</dbReference>
<feature type="domain" description="Nucleotidyl transferase" evidence="1">
    <location>
        <begin position="2"/>
        <end position="219"/>
    </location>
</feature>
<evidence type="ECO:0000313" key="3">
    <source>
        <dbReference type="Proteomes" id="UP000014065"/>
    </source>
</evidence>
<proteinExistence type="predicted"/>
<dbReference type="RefSeq" id="WP_048097111.1">
    <property type="nucleotide sequence ID" value="NZ_AHJG01000186.1"/>
</dbReference>
<name>S2ELH3_9ARCH</name>
<dbReference type="GO" id="GO:0016740">
    <property type="term" value="F:transferase activity"/>
    <property type="evidence" value="ECO:0007669"/>
    <property type="project" value="UniProtKB-KW"/>
</dbReference>
<dbReference type="PATRIC" id="fig|859192.6.peg.1310"/>
<dbReference type="Proteomes" id="UP000014065">
    <property type="component" value="Unassembled WGS sequence"/>
</dbReference>
<reference evidence="2 3" key="1">
    <citation type="journal article" date="2012" name="J. Bacteriol.">
        <title>Genome Sequence of "Candidatus Nitrosoarchaeum limnia" BG20, a Low-Salinity Ammonia-Oxidizing Archaeon from the San Francisco Bay Estuary.</title>
        <authorList>
            <person name="Mosier A.C."/>
            <person name="Allen E.E."/>
            <person name="Kim M."/>
            <person name="Ferriera S."/>
            <person name="Francis C.A."/>
        </authorList>
    </citation>
    <scope>NUCLEOTIDE SEQUENCE [LARGE SCALE GENOMIC DNA]</scope>
    <source>
        <strain evidence="2 3">BG20</strain>
    </source>
</reference>
<organism evidence="2 3">
    <name type="scientific">Candidatus Nitrosarchaeum limnium BG20</name>
    <dbReference type="NCBI Taxonomy" id="859192"/>
    <lineage>
        <taxon>Archaea</taxon>
        <taxon>Nitrososphaerota</taxon>
        <taxon>Nitrososphaeria</taxon>
        <taxon>Nitrosopumilales</taxon>
        <taxon>Nitrosopumilaceae</taxon>
        <taxon>Nitrosarchaeum</taxon>
    </lineage>
</organism>
<dbReference type="Pfam" id="PF00483">
    <property type="entry name" value="NTP_transferase"/>
    <property type="match status" value="1"/>
</dbReference>
<dbReference type="EMBL" id="AHJG01000186">
    <property type="protein sequence ID" value="EPA05432.1"/>
    <property type="molecule type" value="Genomic_DNA"/>
</dbReference>
<comment type="caution">
    <text evidence="2">The sequence shown here is derived from an EMBL/GenBank/DDBJ whole genome shotgun (WGS) entry which is preliminary data.</text>
</comment>
<sequence length="242" mass="27596">MKAVILAGGKGTRGKPYTEYFPKAMTPINDIPLIDYIVRYLNSFSFIKEIIIVSDYNGLGGQIKNYYSNAKNGKKITFVQDSQSGTGGDLLHLEDKLKEDTEFVLWFVDNLCAIDLEKMRKTFKEKNSIACIATRTKRKEETGFAVVEDGIIKEFREKPVMKLQLSECLGVYILGKEIIKKIKAKTKQKEINLSFDILQQLSQEGKISAFDIEDRDWIDAESPMILERNDSTVKKIIKQMGF</sequence>
<accession>S2ELH3</accession>
<dbReference type="InterPro" id="IPR050486">
    <property type="entry name" value="Mannose-1P_guanyltransferase"/>
</dbReference>
<keyword evidence="2" id="KW-0808">Transferase</keyword>
<keyword evidence="3" id="KW-1185">Reference proteome</keyword>
<dbReference type="AlphaFoldDB" id="S2ELH3"/>
<dbReference type="InterPro" id="IPR005835">
    <property type="entry name" value="NTP_transferase_dom"/>
</dbReference>
<dbReference type="CDD" id="cd04181">
    <property type="entry name" value="NTP_transferase"/>
    <property type="match status" value="1"/>
</dbReference>
<protein>
    <submittedName>
        <fullName evidence="2">Nucleotidyl transferase</fullName>
    </submittedName>
</protein>